<keyword evidence="2" id="KW-0813">Transport</keyword>
<proteinExistence type="predicted"/>
<feature type="transmembrane region" description="Helical" evidence="6">
    <location>
        <begin position="53"/>
        <end position="72"/>
    </location>
</feature>
<feature type="transmembrane region" description="Helical" evidence="6">
    <location>
        <begin position="369"/>
        <end position="388"/>
    </location>
</feature>
<evidence type="ECO:0000313" key="7">
    <source>
        <dbReference type="EMBL" id="VDN51458.1"/>
    </source>
</evidence>
<feature type="transmembrane region" description="Helical" evidence="6">
    <location>
        <begin position="147"/>
        <end position="169"/>
    </location>
</feature>
<dbReference type="GO" id="GO:0005765">
    <property type="term" value="C:lysosomal membrane"/>
    <property type="evidence" value="ECO:0007669"/>
    <property type="project" value="TreeGrafter"/>
</dbReference>
<dbReference type="EMBL" id="UYYG01000021">
    <property type="protein sequence ID" value="VDN51458.1"/>
    <property type="molecule type" value="Genomic_DNA"/>
</dbReference>
<sequence length="483" mass="54796">MKVNELLNHRKTQWKSIWISYMVQSLTGIQVSIFYTSMWPYLNSIDPHADLSFFGWIIASFNIGQMMSSWTFGYWNQKTMSTRYPVSCGLVFMAVGNFIYGLLPIFSDNRQWFMLLARFTVGFGSGNLIVLRTYCATATSEKDRTKAVSLAIGAFVGGLSMGPVLQALFTPIGKKGFSLGVIVLNMYTTPALLMVLISNAAIFMLFAFFEENYAGILSVDKRSWYSIKTHFNAFIVIPKFDKVPALICMYLWFTVQCISTNVEVIATPLTISLYKWTDTQAVFYNGLLLFISCILSVLNYLVLAYTFIGQIDKRKLMIFSFLCFLLYHLFVFPWPFYDGPLDYVEIDTSLHGGCFRKYKWCSHTTKVPLTAYILCFTIIFGFAFPYLAGPVGTIFSQILGPRKQGIMQGLFELGGCIARCVAPIILTILFESSGYLWSTISHIIMLLIGLFLLIIFYKRIVPLKVVPEIGVPTVYKSGVFYRL</sequence>
<feature type="transmembrane region" description="Helical" evidence="6">
    <location>
        <begin position="316"/>
        <end position="337"/>
    </location>
</feature>
<dbReference type="AlphaFoldDB" id="A0A158Q589"/>
<evidence type="ECO:0000256" key="4">
    <source>
        <dbReference type="ARBA" id="ARBA00022989"/>
    </source>
</evidence>
<feature type="transmembrane region" description="Helical" evidence="6">
    <location>
        <begin position="282"/>
        <end position="304"/>
    </location>
</feature>
<dbReference type="GO" id="GO:0022857">
    <property type="term" value="F:transmembrane transporter activity"/>
    <property type="evidence" value="ECO:0007669"/>
    <property type="project" value="InterPro"/>
</dbReference>
<dbReference type="PANTHER" id="PTHR23510:SF3">
    <property type="entry name" value="MAJOR FACILITATOR SUPERFAMILY DOMAIN-CONTAINING PROTEIN 8"/>
    <property type="match status" value="1"/>
</dbReference>
<dbReference type="CDD" id="cd17326">
    <property type="entry name" value="MFS_MFSD8"/>
    <property type="match status" value="1"/>
</dbReference>
<comment type="subcellular location">
    <subcellularLocation>
        <location evidence="1">Endomembrane system</location>
        <topology evidence="1">Multi-pass membrane protein</topology>
    </subcellularLocation>
</comment>
<evidence type="ECO:0000256" key="2">
    <source>
        <dbReference type="ARBA" id="ARBA00022448"/>
    </source>
</evidence>
<reference evidence="10" key="1">
    <citation type="submission" date="2016-04" db="UniProtKB">
        <authorList>
            <consortium name="WormBaseParasite"/>
        </authorList>
    </citation>
    <scope>IDENTIFICATION</scope>
</reference>
<keyword evidence="3 6" id="KW-0812">Transmembrane</keyword>
<feature type="transmembrane region" description="Helical" evidence="6">
    <location>
        <begin position="112"/>
        <end position="135"/>
    </location>
</feature>
<dbReference type="InterPro" id="IPR011701">
    <property type="entry name" value="MFS"/>
</dbReference>
<dbReference type="PANTHER" id="PTHR23510">
    <property type="entry name" value="INNER MEMBRANE TRANSPORT PROTEIN YAJR"/>
    <property type="match status" value="1"/>
</dbReference>
<dbReference type="Proteomes" id="UP000038040">
    <property type="component" value="Unplaced"/>
</dbReference>
<feature type="transmembrane region" description="Helical" evidence="6">
    <location>
        <begin position="409"/>
        <end position="430"/>
    </location>
</feature>
<evidence type="ECO:0000313" key="10">
    <source>
        <dbReference type="WBParaSite" id="DME_0000681701-mRNA-1"/>
    </source>
</evidence>
<feature type="transmembrane region" description="Helical" evidence="6">
    <location>
        <begin position="84"/>
        <end position="106"/>
    </location>
</feature>
<evidence type="ECO:0000256" key="3">
    <source>
        <dbReference type="ARBA" id="ARBA00022692"/>
    </source>
</evidence>
<dbReference type="InterPro" id="IPR036259">
    <property type="entry name" value="MFS_trans_sf"/>
</dbReference>
<reference evidence="7 9" key="2">
    <citation type="submission" date="2018-11" db="EMBL/GenBank/DDBJ databases">
        <authorList>
            <consortium name="Pathogen Informatics"/>
        </authorList>
    </citation>
    <scope>NUCLEOTIDE SEQUENCE [LARGE SCALE GENOMIC DNA]</scope>
</reference>
<evidence type="ECO:0000256" key="1">
    <source>
        <dbReference type="ARBA" id="ARBA00004127"/>
    </source>
</evidence>
<organism evidence="8 10">
    <name type="scientific">Dracunculus medinensis</name>
    <name type="common">Guinea worm</name>
    <dbReference type="NCBI Taxonomy" id="318479"/>
    <lineage>
        <taxon>Eukaryota</taxon>
        <taxon>Metazoa</taxon>
        <taxon>Ecdysozoa</taxon>
        <taxon>Nematoda</taxon>
        <taxon>Chromadorea</taxon>
        <taxon>Rhabditida</taxon>
        <taxon>Spirurina</taxon>
        <taxon>Dracunculoidea</taxon>
        <taxon>Dracunculidae</taxon>
        <taxon>Dracunculus</taxon>
    </lineage>
</organism>
<keyword evidence="4 6" id="KW-1133">Transmembrane helix</keyword>
<dbReference type="Pfam" id="PF07690">
    <property type="entry name" value="MFS_1"/>
    <property type="match status" value="1"/>
</dbReference>
<gene>
    <name evidence="7" type="ORF">DME_LOCUS1431</name>
</gene>
<keyword evidence="5 6" id="KW-0472">Membrane</keyword>
<feature type="transmembrane region" description="Helical" evidence="6">
    <location>
        <begin position="189"/>
        <end position="209"/>
    </location>
</feature>
<name>A0A158Q589_DRAME</name>
<dbReference type="GO" id="GO:0012505">
    <property type="term" value="C:endomembrane system"/>
    <property type="evidence" value="ECO:0007669"/>
    <property type="project" value="UniProtKB-SubCell"/>
</dbReference>
<feature type="transmembrane region" description="Helical" evidence="6">
    <location>
        <begin position="21"/>
        <end position="41"/>
    </location>
</feature>
<dbReference type="WBParaSite" id="DME_0000681701-mRNA-1">
    <property type="protein sequence ID" value="DME_0000681701-mRNA-1"/>
    <property type="gene ID" value="DME_0000681701"/>
</dbReference>
<feature type="transmembrane region" description="Helical" evidence="6">
    <location>
        <begin position="436"/>
        <end position="457"/>
    </location>
</feature>
<evidence type="ECO:0000313" key="9">
    <source>
        <dbReference type="Proteomes" id="UP000274756"/>
    </source>
</evidence>
<evidence type="ECO:0000256" key="6">
    <source>
        <dbReference type="SAM" id="Phobius"/>
    </source>
</evidence>
<dbReference type="STRING" id="318479.A0A158Q589"/>
<evidence type="ECO:0000313" key="8">
    <source>
        <dbReference type="Proteomes" id="UP000038040"/>
    </source>
</evidence>
<evidence type="ECO:0000256" key="5">
    <source>
        <dbReference type="ARBA" id="ARBA00023136"/>
    </source>
</evidence>
<dbReference type="SUPFAM" id="SSF103473">
    <property type="entry name" value="MFS general substrate transporter"/>
    <property type="match status" value="1"/>
</dbReference>
<dbReference type="OrthoDB" id="370281at2759"/>
<accession>A0A158Q589</accession>
<dbReference type="InterPro" id="IPR051068">
    <property type="entry name" value="MFS_Domain-Containing_Protein"/>
</dbReference>
<keyword evidence="9" id="KW-1185">Reference proteome</keyword>
<protein>
    <submittedName>
        <fullName evidence="10">MFS domain-containing protein</fullName>
    </submittedName>
</protein>
<dbReference type="Proteomes" id="UP000274756">
    <property type="component" value="Unassembled WGS sequence"/>
</dbReference>
<dbReference type="Gene3D" id="1.20.1250.20">
    <property type="entry name" value="MFS general substrate transporter like domains"/>
    <property type="match status" value="1"/>
</dbReference>